<evidence type="ECO:0000256" key="1">
    <source>
        <dbReference type="SAM" id="Phobius"/>
    </source>
</evidence>
<reference evidence="2" key="1">
    <citation type="submission" date="2021-01" db="EMBL/GenBank/DDBJ databases">
        <authorList>
            <consortium name="Aspergillus puulaauensis MK2 genome sequencing consortium"/>
            <person name="Kazuki M."/>
            <person name="Futagami T."/>
        </authorList>
    </citation>
    <scope>NUCLEOTIDE SEQUENCE</scope>
    <source>
        <strain evidence="2">MK2</strain>
    </source>
</reference>
<organism evidence="2 3">
    <name type="scientific">Aspergillus puulaauensis</name>
    <dbReference type="NCBI Taxonomy" id="1220207"/>
    <lineage>
        <taxon>Eukaryota</taxon>
        <taxon>Fungi</taxon>
        <taxon>Dikarya</taxon>
        <taxon>Ascomycota</taxon>
        <taxon>Pezizomycotina</taxon>
        <taxon>Eurotiomycetes</taxon>
        <taxon>Eurotiomycetidae</taxon>
        <taxon>Eurotiales</taxon>
        <taxon>Aspergillaceae</taxon>
        <taxon>Aspergillus</taxon>
    </lineage>
</organism>
<dbReference type="GeneID" id="64980350"/>
<sequence length="423" mass="47917">MGRFRDVESDVETNMVTDRSQCQSWTGLVFWCAVSYSCVLVIFVRVCFPDFSLLSLGMLPLFVHGSSPALFYAFSQSPRHFSKPKNIEIAALVPFHHHRRTEILDCYLRRNLASNGGFLDRVVFMPQTNHTGSLGWLSSIVDGISSYSVLESSDPFVETVVGDGNTMFVWIDGDIVFLENHTVPTMVQTKLNHPDSLIVSANVVNDGALKYLHNRQPVALPYRPELQPVRSVDHDSWRASTLPRWRGPANFRTPKGFSPPSEGHRWLPSDDEMFNHTPIGMSIYSENGPDMGDWIVKAQQHYSFLHHLDLGDLYRYKFPLWTNPTDSISTNFFCFMSSDANPVLSFMYNGGMRETGLKTPRNEGRVAQDIIIDGKGLAAHYGPDRGSESLDDTDVLWRYRSYALERVCPQTTRHPTIDITVNK</sequence>
<dbReference type="EMBL" id="AP024450">
    <property type="protein sequence ID" value="BCS30353.1"/>
    <property type="molecule type" value="Genomic_DNA"/>
</dbReference>
<evidence type="ECO:0000313" key="3">
    <source>
        <dbReference type="Proteomes" id="UP000654913"/>
    </source>
</evidence>
<dbReference type="AlphaFoldDB" id="A0A7R8AUY4"/>
<dbReference type="RefSeq" id="XP_041562539.1">
    <property type="nucleotide sequence ID" value="XM_041696961.1"/>
</dbReference>
<name>A0A7R8AUY4_9EURO</name>
<feature type="transmembrane region" description="Helical" evidence="1">
    <location>
        <begin position="51"/>
        <end position="74"/>
    </location>
</feature>
<gene>
    <name evidence="2" type="ORF">APUU_80656S</name>
</gene>
<evidence type="ECO:0000313" key="2">
    <source>
        <dbReference type="EMBL" id="BCS30353.1"/>
    </source>
</evidence>
<proteinExistence type="predicted"/>
<dbReference type="Proteomes" id="UP000654913">
    <property type="component" value="Chromosome 8"/>
</dbReference>
<keyword evidence="1" id="KW-0472">Membrane</keyword>
<protein>
    <submittedName>
        <fullName evidence="2">Uncharacterized protein</fullName>
    </submittedName>
</protein>
<feature type="transmembrane region" description="Helical" evidence="1">
    <location>
        <begin position="25"/>
        <end position="44"/>
    </location>
</feature>
<reference evidence="2" key="2">
    <citation type="submission" date="2021-02" db="EMBL/GenBank/DDBJ databases">
        <title>Aspergillus puulaauensis MK2 genome sequence.</title>
        <authorList>
            <person name="Futagami T."/>
            <person name="Mori K."/>
            <person name="Kadooka C."/>
            <person name="Tanaka T."/>
        </authorList>
    </citation>
    <scope>NUCLEOTIDE SEQUENCE</scope>
    <source>
        <strain evidence="2">MK2</strain>
    </source>
</reference>
<keyword evidence="3" id="KW-1185">Reference proteome</keyword>
<keyword evidence="1" id="KW-1133">Transmembrane helix</keyword>
<dbReference type="KEGG" id="apuu:APUU_80656S"/>
<accession>A0A7R8AUY4</accession>
<keyword evidence="1" id="KW-0812">Transmembrane</keyword>
<dbReference type="OrthoDB" id="5593235at2759"/>